<evidence type="ECO:0000313" key="2">
    <source>
        <dbReference type="Proteomes" id="UP000194664"/>
    </source>
</evidence>
<accession>A0A251WWH6</accession>
<keyword evidence="2" id="KW-1185">Reference proteome</keyword>
<reference evidence="1 2" key="1">
    <citation type="submission" date="2016-12" db="EMBL/GenBank/DDBJ databases">
        <title>The draft genome sequence of HSLHS2.</title>
        <authorList>
            <person name="Hu D."/>
            <person name="Wang L."/>
            <person name="Shao Z."/>
        </authorList>
    </citation>
    <scope>NUCLEOTIDE SEQUENCE [LARGE SCALE GENOMIC DNA]</scope>
    <source>
        <strain evidence="1">MCCC 1A06712</strain>
    </source>
</reference>
<comment type="caution">
    <text evidence="1">The sequence shown here is derived from an EMBL/GenBank/DDBJ whole genome shotgun (WGS) entry which is preliminary data.</text>
</comment>
<dbReference type="RefSeq" id="WP_086452355.1">
    <property type="nucleotide sequence ID" value="NZ_MSPP01000006.1"/>
</dbReference>
<organism evidence="1 2">
    <name type="scientific">Marivivens niveibacter</name>
    <dbReference type="NCBI Taxonomy" id="1930667"/>
    <lineage>
        <taxon>Bacteria</taxon>
        <taxon>Pseudomonadati</taxon>
        <taxon>Pseudomonadota</taxon>
        <taxon>Alphaproteobacteria</taxon>
        <taxon>Rhodobacterales</taxon>
        <taxon>Paracoccaceae</taxon>
        <taxon>Marivivens group</taxon>
        <taxon>Marivivens</taxon>
    </lineage>
</organism>
<dbReference type="EMBL" id="MSPP01000006">
    <property type="protein sequence ID" value="OUD08323.1"/>
    <property type="molecule type" value="Genomic_DNA"/>
</dbReference>
<gene>
    <name evidence="1" type="ORF">BVC71_14220</name>
</gene>
<dbReference type="Proteomes" id="UP000194664">
    <property type="component" value="Unassembled WGS sequence"/>
</dbReference>
<name>A0A251WWH6_9RHOB</name>
<sequence>MPIDIATILPLMKLTSDTPDAVRTSAMLNIMARNNPTVAAIANAQVVETASDLNAEKTTLSSEITVMKKREELLLSHVANKAKSELAKETLVKALDLAIKNAANNMTIDAALKQLASE</sequence>
<dbReference type="AlphaFoldDB" id="A0A251WWH6"/>
<protein>
    <submittedName>
        <fullName evidence="1">Uncharacterized protein</fullName>
    </submittedName>
</protein>
<proteinExistence type="predicted"/>
<evidence type="ECO:0000313" key="1">
    <source>
        <dbReference type="EMBL" id="OUD08323.1"/>
    </source>
</evidence>